<proteinExistence type="predicted"/>
<sequence length="529" mass="56392">MAVQAAFQVERSKLCRVCCNCESKDMRSYRAMFEQNLGPESPTTQRARRKRALQIALFAFIGAALILFGALAAPLLWQPSGVLANVPQQSFAVPTLQGESSLLEDQELLAALYEAVAPSVVNIQVEKRAGTGSALPQIPGFPLPDMQPPLQRGEGSGFIYDNDGHIVTNNHVIDEADKIIVTFNNGMWARAEVVAADPQADLAVIKVTPPKGMEWRPLKLAEDNSLKVGHTVIAIGNPFGLQGTMTSGIVSALGRGFPVGSFGTGRYTLPDVIQTDAAINPGNSGGPLLNLKGEVVGVNFAIESPTRQNAGVGFVIPVSIVKRVVPALIKDGVFKYAYLGLEGSTITPQLAEALELPDNTLGVYVSGVVPGGPSAQAGVRGGNRAVTLPDGSEVRRGGDIIKAIDDMPVIRFEDLVSYLVTKASPGQTVTLTIERDGKQIEVDVTLGERPTQPTASAPSEEDRLNARAAIAIAEQEVRRQLDGEIIEKVATPDERDGRPVWVVELRTETQTATVVVDARTGEVLDVTIE</sequence>
<reference evidence="5" key="1">
    <citation type="journal article" date="2020" name="mSystems">
        <title>Genome- and Community-Level Interaction Insights into Carbon Utilization and Element Cycling Functions of Hydrothermarchaeota in Hydrothermal Sediment.</title>
        <authorList>
            <person name="Zhou Z."/>
            <person name="Liu Y."/>
            <person name="Xu W."/>
            <person name="Pan J."/>
            <person name="Luo Z.H."/>
            <person name="Li M."/>
        </authorList>
    </citation>
    <scope>NUCLEOTIDE SEQUENCE [LARGE SCALE GENOMIC DNA]</scope>
    <source>
        <strain evidence="5">SpSt-289</strain>
    </source>
</reference>
<evidence type="ECO:0000256" key="3">
    <source>
        <dbReference type="SAM" id="Phobius"/>
    </source>
</evidence>
<feature type="transmembrane region" description="Helical" evidence="3">
    <location>
        <begin position="55"/>
        <end position="77"/>
    </location>
</feature>
<dbReference type="PANTHER" id="PTHR43343">
    <property type="entry name" value="PEPTIDASE S12"/>
    <property type="match status" value="1"/>
</dbReference>
<keyword evidence="2" id="KW-0378">Hydrolase</keyword>
<dbReference type="Pfam" id="PF13180">
    <property type="entry name" value="PDZ_2"/>
    <property type="match status" value="1"/>
</dbReference>
<keyword evidence="3" id="KW-0812">Transmembrane</keyword>
<dbReference type="InterPro" id="IPR001940">
    <property type="entry name" value="Peptidase_S1C"/>
</dbReference>
<name>A0A7C1JJU6_9CHLR</name>
<dbReference type="Gene3D" id="2.40.10.120">
    <property type="match status" value="1"/>
</dbReference>
<dbReference type="AlphaFoldDB" id="A0A7C1JJU6"/>
<dbReference type="EMBL" id="DSMG01000182">
    <property type="protein sequence ID" value="HDX33261.1"/>
    <property type="molecule type" value="Genomic_DNA"/>
</dbReference>
<evidence type="ECO:0000256" key="1">
    <source>
        <dbReference type="ARBA" id="ARBA00022670"/>
    </source>
</evidence>
<dbReference type="Pfam" id="PF03413">
    <property type="entry name" value="PepSY"/>
    <property type="match status" value="1"/>
</dbReference>
<dbReference type="SUPFAM" id="SSF50156">
    <property type="entry name" value="PDZ domain-like"/>
    <property type="match status" value="1"/>
</dbReference>
<dbReference type="Gene3D" id="3.10.450.40">
    <property type="match status" value="1"/>
</dbReference>
<dbReference type="SMART" id="SM00228">
    <property type="entry name" value="PDZ"/>
    <property type="match status" value="1"/>
</dbReference>
<dbReference type="GO" id="GO:0004252">
    <property type="term" value="F:serine-type endopeptidase activity"/>
    <property type="evidence" value="ECO:0007669"/>
    <property type="project" value="InterPro"/>
</dbReference>
<keyword evidence="3" id="KW-0472">Membrane</keyword>
<protein>
    <submittedName>
        <fullName evidence="5">Trypsin-like serine protease</fullName>
    </submittedName>
</protein>
<evidence type="ECO:0000259" key="4">
    <source>
        <dbReference type="SMART" id="SM00228"/>
    </source>
</evidence>
<dbReference type="InterPro" id="IPR036034">
    <property type="entry name" value="PDZ_sf"/>
</dbReference>
<dbReference type="GO" id="GO:0006508">
    <property type="term" value="P:proteolysis"/>
    <property type="evidence" value="ECO:0007669"/>
    <property type="project" value="UniProtKB-KW"/>
</dbReference>
<dbReference type="InterPro" id="IPR051201">
    <property type="entry name" value="Chloro_Bact_Ser_Proteases"/>
</dbReference>
<accession>A0A7C1JJU6</accession>
<feature type="domain" description="PDZ" evidence="4">
    <location>
        <begin position="337"/>
        <end position="437"/>
    </location>
</feature>
<organism evidence="5">
    <name type="scientific">Caldilinea aerophila</name>
    <dbReference type="NCBI Taxonomy" id="133453"/>
    <lineage>
        <taxon>Bacteria</taxon>
        <taxon>Bacillati</taxon>
        <taxon>Chloroflexota</taxon>
        <taxon>Caldilineae</taxon>
        <taxon>Caldilineales</taxon>
        <taxon>Caldilineaceae</taxon>
        <taxon>Caldilinea</taxon>
    </lineage>
</organism>
<dbReference type="PANTHER" id="PTHR43343:SF3">
    <property type="entry name" value="PROTEASE DO-LIKE 8, CHLOROPLASTIC"/>
    <property type="match status" value="1"/>
</dbReference>
<keyword evidence="3" id="KW-1133">Transmembrane helix</keyword>
<dbReference type="PRINTS" id="PR00834">
    <property type="entry name" value="PROTEASES2C"/>
</dbReference>
<evidence type="ECO:0000313" key="5">
    <source>
        <dbReference type="EMBL" id="HDX33261.1"/>
    </source>
</evidence>
<keyword evidence="1 5" id="KW-0645">Protease</keyword>
<dbReference type="Gene3D" id="2.30.42.10">
    <property type="match status" value="1"/>
</dbReference>
<dbReference type="InterPro" id="IPR025711">
    <property type="entry name" value="PepSY"/>
</dbReference>
<evidence type="ECO:0000256" key="2">
    <source>
        <dbReference type="ARBA" id="ARBA00022801"/>
    </source>
</evidence>
<dbReference type="Pfam" id="PF13365">
    <property type="entry name" value="Trypsin_2"/>
    <property type="match status" value="1"/>
</dbReference>
<dbReference type="InterPro" id="IPR009003">
    <property type="entry name" value="Peptidase_S1_PA"/>
</dbReference>
<dbReference type="CDD" id="cd06779">
    <property type="entry name" value="cpPDZ_Deg_HtrA-like"/>
    <property type="match status" value="1"/>
</dbReference>
<dbReference type="SUPFAM" id="SSF50494">
    <property type="entry name" value="Trypsin-like serine proteases"/>
    <property type="match status" value="1"/>
</dbReference>
<dbReference type="InterPro" id="IPR001478">
    <property type="entry name" value="PDZ"/>
</dbReference>
<comment type="caution">
    <text evidence="5">The sequence shown here is derived from an EMBL/GenBank/DDBJ whole genome shotgun (WGS) entry which is preliminary data.</text>
</comment>
<gene>
    <name evidence="5" type="ORF">ENQ20_17495</name>
</gene>